<reference evidence="2 3" key="1">
    <citation type="submission" date="2019-11" db="EMBL/GenBank/DDBJ databases">
        <title>Cellulosimicrobium composti sp. nov. isolated from a compost.</title>
        <authorList>
            <person name="Yang Y."/>
        </authorList>
    </citation>
    <scope>NUCLEOTIDE SEQUENCE [LARGE SCALE GENOMIC DNA]</scope>
    <source>
        <strain evidence="2 3">BIT-GX5</strain>
    </source>
</reference>
<evidence type="ECO:0000256" key="1">
    <source>
        <dbReference type="SAM" id="Phobius"/>
    </source>
</evidence>
<keyword evidence="1" id="KW-1133">Transmembrane helix</keyword>
<protein>
    <submittedName>
        <fullName evidence="2">Uncharacterized protein</fullName>
    </submittedName>
</protein>
<keyword evidence="1" id="KW-0812">Transmembrane</keyword>
<dbReference type="AlphaFoldDB" id="A0A6N7ZNJ4"/>
<evidence type="ECO:0000313" key="2">
    <source>
        <dbReference type="EMBL" id="MTG91041.1"/>
    </source>
</evidence>
<dbReference type="Proteomes" id="UP000440668">
    <property type="component" value="Unassembled WGS sequence"/>
</dbReference>
<dbReference type="EMBL" id="WMKA01000105">
    <property type="protein sequence ID" value="MTG91041.1"/>
    <property type="molecule type" value="Genomic_DNA"/>
</dbReference>
<name>A0A6N7ZNJ4_9MICO</name>
<proteinExistence type="predicted"/>
<accession>A0A6N7ZNJ4</accession>
<evidence type="ECO:0000313" key="3">
    <source>
        <dbReference type="Proteomes" id="UP000440668"/>
    </source>
</evidence>
<feature type="transmembrane region" description="Helical" evidence="1">
    <location>
        <begin position="55"/>
        <end position="77"/>
    </location>
</feature>
<sequence length="78" mass="8448">MSTSTTNGDRVETVEERAARYEAEYDARELALMLAQAHALNAAEMRESERVAVRNFRLTAIGALVALGALVVTIVGLL</sequence>
<dbReference type="RefSeq" id="WP_155100323.1">
    <property type="nucleotide sequence ID" value="NZ_WMKA01000105.1"/>
</dbReference>
<gene>
    <name evidence="2" type="ORF">GJV82_19175</name>
</gene>
<comment type="caution">
    <text evidence="2">The sequence shown here is derived from an EMBL/GenBank/DDBJ whole genome shotgun (WGS) entry which is preliminary data.</text>
</comment>
<organism evidence="2 3">
    <name type="scientific">Cellulosimicrobium composti</name>
    <dbReference type="NCBI Taxonomy" id="2672572"/>
    <lineage>
        <taxon>Bacteria</taxon>
        <taxon>Bacillati</taxon>
        <taxon>Actinomycetota</taxon>
        <taxon>Actinomycetes</taxon>
        <taxon>Micrococcales</taxon>
        <taxon>Promicromonosporaceae</taxon>
        <taxon>Cellulosimicrobium</taxon>
    </lineage>
</organism>
<keyword evidence="1" id="KW-0472">Membrane</keyword>